<evidence type="ECO:0000313" key="10">
    <source>
        <dbReference type="EMBL" id="MBC8535503.1"/>
    </source>
</evidence>
<keyword evidence="5 8" id="KW-0812">Transmembrane</keyword>
<sequence>MKRSFLGRLCSRTYTAVVFLFLYLPIAVSIVLSFNNSRSRNAWAGFSLRWYESLFQNDTLMKALLNTLVIAFLSAAIATLIGTFAAIGIYYMKKGFLKSTLMNLSYLPMLNPDIVTGVSLLILFTAVGVTLGFQSLLIAHIAFNIPYVILSVMPKLKQMNESMYEAALDLGMRPMNAIFKVILPEVRPGITSGFLLALTLSIDDFVISFFTTGPGVSTLSIEIYSMARRGVNPEINALSAIMFVAVFIILLISNFAPGLRKSEKKERRI</sequence>
<evidence type="ECO:0000256" key="5">
    <source>
        <dbReference type="ARBA" id="ARBA00022692"/>
    </source>
</evidence>
<feature type="transmembrane region" description="Helical" evidence="8">
    <location>
        <begin position="133"/>
        <end position="153"/>
    </location>
</feature>
<evidence type="ECO:0000256" key="2">
    <source>
        <dbReference type="ARBA" id="ARBA00007069"/>
    </source>
</evidence>
<dbReference type="Gene3D" id="1.10.3720.10">
    <property type="entry name" value="MetI-like"/>
    <property type="match status" value="1"/>
</dbReference>
<dbReference type="EMBL" id="JACRSP010000001">
    <property type="protein sequence ID" value="MBC8535503.1"/>
    <property type="molecule type" value="Genomic_DNA"/>
</dbReference>
<feature type="transmembrane region" description="Helical" evidence="8">
    <location>
        <begin position="194"/>
        <end position="217"/>
    </location>
</feature>
<feature type="transmembrane region" description="Helical" evidence="8">
    <location>
        <begin position="68"/>
        <end position="92"/>
    </location>
</feature>
<dbReference type="SUPFAM" id="SSF161098">
    <property type="entry name" value="MetI-like"/>
    <property type="match status" value="1"/>
</dbReference>
<evidence type="ECO:0000313" key="11">
    <source>
        <dbReference type="Proteomes" id="UP000620366"/>
    </source>
</evidence>
<dbReference type="InterPro" id="IPR035906">
    <property type="entry name" value="MetI-like_sf"/>
</dbReference>
<organism evidence="10 11">
    <name type="scientific">Feifania hominis</name>
    <dbReference type="NCBI Taxonomy" id="2763660"/>
    <lineage>
        <taxon>Bacteria</taxon>
        <taxon>Bacillati</taxon>
        <taxon>Bacillota</taxon>
        <taxon>Clostridia</taxon>
        <taxon>Eubacteriales</taxon>
        <taxon>Feifaniaceae</taxon>
        <taxon>Feifania</taxon>
    </lineage>
</organism>
<proteinExistence type="inferred from homology"/>
<feature type="domain" description="ABC transmembrane type-1" evidence="9">
    <location>
        <begin position="64"/>
        <end position="253"/>
    </location>
</feature>
<dbReference type="InterPro" id="IPR051789">
    <property type="entry name" value="Bact_Polyamine_Transport"/>
</dbReference>
<feature type="transmembrane region" description="Helical" evidence="8">
    <location>
        <begin position="237"/>
        <end position="259"/>
    </location>
</feature>
<comment type="similarity">
    <text evidence="2">Belongs to the binding-protein-dependent transport system permease family. CysTW subfamily.</text>
</comment>
<reference evidence="10" key="1">
    <citation type="submission" date="2020-08" db="EMBL/GenBank/DDBJ databases">
        <title>Genome public.</title>
        <authorList>
            <person name="Liu C."/>
            <person name="Sun Q."/>
        </authorList>
    </citation>
    <scope>NUCLEOTIDE SEQUENCE</scope>
    <source>
        <strain evidence="10">BX7</strain>
    </source>
</reference>
<dbReference type="AlphaFoldDB" id="A0A926HTP2"/>
<protein>
    <submittedName>
        <fullName evidence="10">ABC transporter permease</fullName>
    </submittedName>
</protein>
<dbReference type="GO" id="GO:0005886">
    <property type="term" value="C:plasma membrane"/>
    <property type="evidence" value="ECO:0007669"/>
    <property type="project" value="UniProtKB-SubCell"/>
</dbReference>
<dbReference type="Pfam" id="PF00528">
    <property type="entry name" value="BPD_transp_1"/>
    <property type="match status" value="1"/>
</dbReference>
<evidence type="ECO:0000256" key="6">
    <source>
        <dbReference type="ARBA" id="ARBA00022989"/>
    </source>
</evidence>
<keyword evidence="4" id="KW-1003">Cell membrane</keyword>
<dbReference type="PANTHER" id="PTHR43848:SF2">
    <property type="entry name" value="PUTRESCINE TRANSPORT SYSTEM PERMEASE PROTEIN POTI"/>
    <property type="match status" value="1"/>
</dbReference>
<comment type="caution">
    <text evidence="10">The sequence shown here is derived from an EMBL/GenBank/DDBJ whole genome shotgun (WGS) entry which is preliminary data.</text>
</comment>
<feature type="transmembrane region" description="Helical" evidence="8">
    <location>
        <begin position="104"/>
        <end position="127"/>
    </location>
</feature>
<accession>A0A926HTP2</accession>
<keyword evidence="6 8" id="KW-1133">Transmembrane helix</keyword>
<dbReference type="GO" id="GO:0055085">
    <property type="term" value="P:transmembrane transport"/>
    <property type="evidence" value="ECO:0007669"/>
    <property type="project" value="InterPro"/>
</dbReference>
<dbReference type="Proteomes" id="UP000620366">
    <property type="component" value="Unassembled WGS sequence"/>
</dbReference>
<gene>
    <name evidence="10" type="ORF">H8695_02185</name>
</gene>
<comment type="subcellular location">
    <subcellularLocation>
        <location evidence="1 8">Cell membrane</location>
        <topology evidence="1 8">Multi-pass membrane protein</topology>
    </subcellularLocation>
</comment>
<evidence type="ECO:0000256" key="8">
    <source>
        <dbReference type="RuleBase" id="RU363032"/>
    </source>
</evidence>
<dbReference type="RefSeq" id="WP_249299230.1">
    <property type="nucleotide sequence ID" value="NZ_JACRSP010000001.1"/>
</dbReference>
<evidence type="ECO:0000256" key="7">
    <source>
        <dbReference type="ARBA" id="ARBA00023136"/>
    </source>
</evidence>
<keyword evidence="7 8" id="KW-0472">Membrane</keyword>
<evidence type="ECO:0000256" key="4">
    <source>
        <dbReference type="ARBA" id="ARBA00022475"/>
    </source>
</evidence>
<dbReference type="InterPro" id="IPR000515">
    <property type="entry name" value="MetI-like"/>
</dbReference>
<dbReference type="PROSITE" id="PS50928">
    <property type="entry name" value="ABC_TM1"/>
    <property type="match status" value="1"/>
</dbReference>
<keyword evidence="3 8" id="KW-0813">Transport</keyword>
<keyword evidence="11" id="KW-1185">Reference proteome</keyword>
<feature type="transmembrane region" description="Helical" evidence="8">
    <location>
        <begin position="12"/>
        <end position="34"/>
    </location>
</feature>
<dbReference type="PANTHER" id="PTHR43848">
    <property type="entry name" value="PUTRESCINE TRANSPORT SYSTEM PERMEASE PROTEIN POTI"/>
    <property type="match status" value="1"/>
</dbReference>
<name>A0A926HTP2_9FIRM</name>
<evidence type="ECO:0000256" key="1">
    <source>
        <dbReference type="ARBA" id="ARBA00004651"/>
    </source>
</evidence>
<evidence type="ECO:0000256" key="3">
    <source>
        <dbReference type="ARBA" id="ARBA00022448"/>
    </source>
</evidence>
<evidence type="ECO:0000259" key="9">
    <source>
        <dbReference type="PROSITE" id="PS50928"/>
    </source>
</evidence>
<dbReference type="CDD" id="cd06261">
    <property type="entry name" value="TM_PBP2"/>
    <property type="match status" value="1"/>
</dbReference>